<feature type="chain" id="PRO_5013680289" description="Signal peptidase I" evidence="1">
    <location>
        <begin position="27"/>
        <end position="397"/>
    </location>
</feature>
<dbReference type="InParanoid" id="A0A2G5E9F5"/>
<evidence type="ECO:0008006" key="4">
    <source>
        <dbReference type="Google" id="ProtNLM"/>
    </source>
</evidence>
<evidence type="ECO:0000313" key="2">
    <source>
        <dbReference type="EMBL" id="PIA52360.1"/>
    </source>
</evidence>
<dbReference type="InterPro" id="IPR053283">
    <property type="entry name" value="TUNICAMYCIN_INDUCED_1"/>
</dbReference>
<keyword evidence="3" id="KW-1185">Reference proteome</keyword>
<reference evidence="2 3" key="1">
    <citation type="submission" date="2017-09" db="EMBL/GenBank/DDBJ databases">
        <title>WGS assembly of Aquilegia coerulea Goldsmith.</title>
        <authorList>
            <person name="Hodges S."/>
            <person name="Kramer E."/>
            <person name="Nordborg M."/>
            <person name="Tomkins J."/>
            <person name="Borevitz J."/>
            <person name="Derieg N."/>
            <person name="Yan J."/>
            <person name="Mihaltcheva S."/>
            <person name="Hayes R.D."/>
            <person name="Rokhsar D."/>
        </authorList>
    </citation>
    <scope>NUCLEOTIDE SEQUENCE [LARGE SCALE GENOMIC DNA]</scope>
    <source>
        <strain evidence="3">cv. Goldsmith</strain>
    </source>
</reference>
<dbReference type="OrthoDB" id="308440at2759"/>
<protein>
    <recommendedName>
        <fullName evidence="4">Signal peptidase I</fullName>
    </recommendedName>
</protein>
<proteinExistence type="predicted"/>
<organism evidence="2 3">
    <name type="scientific">Aquilegia coerulea</name>
    <name type="common">Rocky mountain columbine</name>
    <dbReference type="NCBI Taxonomy" id="218851"/>
    <lineage>
        <taxon>Eukaryota</taxon>
        <taxon>Viridiplantae</taxon>
        <taxon>Streptophyta</taxon>
        <taxon>Embryophyta</taxon>
        <taxon>Tracheophyta</taxon>
        <taxon>Spermatophyta</taxon>
        <taxon>Magnoliopsida</taxon>
        <taxon>Ranunculales</taxon>
        <taxon>Ranunculaceae</taxon>
        <taxon>Thalictroideae</taxon>
        <taxon>Aquilegia</taxon>
    </lineage>
</organism>
<feature type="signal peptide" evidence="1">
    <location>
        <begin position="1"/>
        <end position="26"/>
    </location>
</feature>
<dbReference type="FunCoup" id="A0A2G5E9F5">
    <property type="interactions" value="911"/>
</dbReference>
<keyword evidence="1" id="KW-0732">Signal</keyword>
<dbReference type="STRING" id="218851.A0A2G5E9F5"/>
<evidence type="ECO:0000256" key="1">
    <source>
        <dbReference type="SAM" id="SignalP"/>
    </source>
</evidence>
<name>A0A2G5E9F5_AQUCA</name>
<accession>A0A2G5E9F5</accession>
<gene>
    <name evidence="2" type="ORF">AQUCO_01000313v1</name>
</gene>
<dbReference type="EMBL" id="KZ305027">
    <property type="protein sequence ID" value="PIA52360.1"/>
    <property type="molecule type" value="Genomic_DNA"/>
</dbReference>
<sequence length="397" mass="45239">MNRNELLLFVFSLLWFCSSSVAFAEAFNISTFFISSNAIDTKPHVLKDVLKTISLKENWNSKDIKVNKVRNLRIGSSQRYEFRIRMGKSDLLFRFSDELKNSWRKVKGKRKFGVNLVSEISSEAVLKKFELNGPFELRVDGDDELKLKLPVNITHSGLKRLIVSEGITVSIEGAREISLFHASDFGLRSHRHMGIVENRNQYGLFSQCIPLPPIHILGSPSLIAYRTHNPNAYIKTSFLSPDMIELLPEKCYSVPSYKKQGCPINALTPRLDLLEKIMRKIPGDRLLQNGISGFLKAKITASSLIHFKLEMERNIQVDDTLSGTLAEWRTKLKVERVQFEVVARVEGERLMPLVVKKVRPFIAADSTTWSNLMSNISFTKFPSRVVPPEALTLDVKW</sequence>
<dbReference type="PANTHER" id="PTHR34454">
    <property type="entry name" value="TUNICAMYCIN INDUCED PROTEIN"/>
    <property type="match status" value="1"/>
</dbReference>
<dbReference type="AlphaFoldDB" id="A0A2G5E9F5"/>
<dbReference type="PANTHER" id="PTHR34454:SF3">
    <property type="entry name" value="PEPTIDASE I, PUTATIVE-RELATED"/>
    <property type="match status" value="1"/>
</dbReference>
<evidence type="ECO:0000313" key="3">
    <source>
        <dbReference type="Proteomes" id="UP000230069"/>
    </source>
</evidence>
<dbReference type="Proteomes" id="UP000230069">
    <property type="component" value="Unassembled WGS sequence"/>
</dbReference>